<dbReference type="InterPro" id="IPR043595">
    <property type="entry name" value="FaeB/C/D"/>
</dbReference>
<dbReference type="PANTHER" id="PTHR38050:SF2">
    <property type="entry name" value="FERULOYL ESTERASE C-RELATED"/>
    <property type="match status" value="1"/>
</dbReference>
<evidence type="ECO:0000256" key="3">
    <source>
        <dbReference type="ARBA" id="ARBA00022651"/>
    </source>
</evidence>
<dbReference type="EMBL" id="CP010519">
    <property type="protein sequence ID" value="AJE85932.1"/>
    <property type="molecule type" value="Genomic_DNA"/>
</dbReference>
<evidence type="ECO:0000256" key="6">
    <source>
        <dbReference type="ARBA" id="ARBA00023277"/>
    </source>
</evidence>
<accession>A0A0B5F6H4</accession>
<protein>
    <recommendedName>
        <fullName evidence="11">Polyhydroxybutyrate depolymerase</fullName>
    </recommendedName>
</protein>
<sequence>MTLRRTTRTSTPAARRANTPRTFRTAAPRTLFAAVAALGCLTAGLTAPAAAANPKAYESAGTASTHRPGQIRSEGCGQQPPVPPGESTRQTLSSGGHERSYLVHLPASYDPGEPQPVVLSFHGHGRTSEYQESLTDMSALDALVVYPQGLTGTDGESAWQGAPYSAEADDVAFTGELLDLLEAQFCVDTTREYAAGKSNGGGFAGLLGCRLSARLAAVAPVSGAFYPQGGPCEPERPVPVLDFHGQQDTTIPYTGDPAKGLPPLQDWLTGWASRENCDAAPETTAPWPRVSRQRWTGCAEGSEVVHYAVSDLGHDWPSTTPNEDSEVPTTFDATPLIWEFFQQHRLEPGA</sequence>
<dbReference type="Gene3D" id="3.40.50.1820">
    <property type="entry name" value="alpha/beta hydrolase"/>
    <property type="match status" value="1"/>
</dbReference>
<keyword evidence="2" id="KW-0964">Secreted</keyword>
<evidence type="ECO:0000256" key="1">
    <source>
        <dbReference type="ARBA" id="ARBA00004613"/>
    </source>
</evidence>
<reference evidence="9 10" key="1">
    <citation type="submission" date="2015-01" db="EMBL/GenBank/DDBJ databases">
        <title>Enhanced salinomycin production by adjusting the supply of polyketide extender units in Streptomyce albus DSM 41398.</title>
        <authorList>
            <person name="Lu C."/>
        </authorList>
    </citation>
    <scope>NUCLEOTIDE SEQUENCE [LARGE SCALE GENOMIC DNA]</scope>
    <source>
        <strain evidence="10">ATCC 21838 / DSM 41398 / FERM P-419 / JCM 4703 / NBRC 107858</strain>
    </source>
</reference>
<feature type="region of interest" description="Disordered" evidence="8">
    <location>
        <begin position="58"/>
        <end position="97"/>
    </location>
</feature>
<evidence type="ECO:0000256" key="7">
    <source>
        <dbReference type="ARBA" id="ARBA00023326"/>
    </source>
</evidence>
<dbReference type="GO" id="GO:0005576">
    <property type="term" value="C:extracellular region"/>
    <property type="evidence" value="ECO:0007669"/>
    <property type="project" value="UniProtKB-SubCell"/>
</dbReference>
<dbReference type="InterPro" id="IPR000801">
    <property type="entry name" value="Esterase-like"/>
</dbReference>
<keyword evidence="5" id="KW-0378">Hydrolase</keyword>
<name>A0A0B5F6H4_STRA4</name>
<dbReference type="InterPro" id="IPR029058">
    <property type="entry name" value="AB_hydrolase_fold"/>
</dbReference>
<comment type="subcellular location">
    <subcellularLocation>
        <location evidence="1">Secreted</location>
    </subcellularLocation>
</comment>
<evidence type="ECO:0000256" key="5">
    <source>
        <dbReference type="ARBA" id="ARBA00022801"/>
    </source>
</evidence>
<evidence type="ECO:0000256" key="4">
    <source>
        <dbReference type="ARBA" id="ARBA00022729"/>
    </source>
</evidence>
<evidence type="ECO:0008006" key="11">
    <source>
        <dbReference type="Google" id="ProtNLM"/>
    </source>
</evidence>
<dbReference type="KEGG" id="sals:SLNWT_5556"/>
<dbReference type="Proteomes" id="UP000031523">
    <property type="component" value="Chromosome"/>
</dbReference>
<evidence type="ECO:0000256" key="2">
    <source>
        <dbReference type="ARBA" id="ARBA00022525"/>
    </source>
</evidence>
<dbReference type="PANTHER" id="PTHR38050">
    <property type="match status" value="1"/>
</dbReference>
<keyword evidence="4" id="KW-0732">Signal</keyword>
<evidence type="ECO:0000313" key="9">
    <source>
        <dbReference type="EMBL" id="AJE85932.1"/>
    </source>
</evidence>
<evidence type="ECO:0000256" key="8">
    <source>
        <dbReference type="SAM" id="MobiDB-lite"/>
    </source>
</evidence>
<dbReference type="AlphaFoldDB" id="A0A0B5F6H4"/>
<keyword evidence="3" id="KW-0858">Xylan degradation</keyword>
<dbReference type="SUPFAM" id="SSF53474">
    <property type="entry name" value="alpha/beta-Hydrolases"/>
    <property type="match status" value="1"/>
</dbReference>
<dbReference type="Pfam" id="PF00756">
    <property type="entry name" value="Esterase"/>
    <property type="match status" value="1"/>
</dbReference>
<gene>
    <name evidence="9" type="ORF">SLNWT_5556</name>
</gene>
<keyword evidence="7" id="KW-0624">Polysaccharide degradation</keyword>
<dbReference type="GO" id="GO:0045493">
    <property type="term" value="P:xylan catabolic process"/>
    <property type="evidence" value="ECO:0007669"/>
    <property type="project" value="UniProtKB-KW"/>
</dbReference>
<keyword evidence="6" id="KW-0119">Carbohydrate metabolism</keyword>
<evidence type="ECO:0000313" key="10">
    <source>
        <dbReference type="Proteomes" id="UP000031523"/>
    </source>
</evidence>
<organism evidence="9 10">
    <name type="scientific">Streptomyces albus (strain ATCC 21838 / DSM 41398 / FERM P-419 / JCM 4703 / NBRC 107858)</name>
    <dbReference type="NCBI Taxonomy" id="1081613"/>
    <lineage>
        <taxon>Bacteria</taxon>
        <taxon>Bacillati</taxon>
        <taxon>Actinomycetota</taxon>
        <taxon>Actinomycetes</taxon>
        <taxon>Kitasatosporales</taxon>
        <taxon>Streptomycetaceae</taxon>
        <taxon>Streptomyces</taxon>
    </lineage>
</organism>
<dbReference type="GO" id="GO:0030600">
    <property type="term" value="F:feruloyl esterase activity"/>
    <property type="evidence" value="ECO:0007669"/>
    <property type="project" value="InterPro"/>
</dbReference>
<keyword evidence="10" id="KW-1185">Reference proteome</keyword>
<proteinExistence type="predicted"/>